<gene>
    <name evidence="2" type="ORF">DFH08DRAFT_990676</name>
</gene>
<dbReference type="EMBL" id="JARIHO010000012">
    <property type="protein sequence ID" value="KAJ7352268.1"/>
    <property type="molecule type" value="Genomic_DNA"/>
</dbReference>
<feature type="compositionally biased region" description="Acidic residues" evidence="1">
    <location>
        <begin position="77"/>
        <end position="86"/>
    </location>
</feature>
<evidence type="ECO:0000256" key="1">
    <source>
        <dbReference type="SAM" id="MobiDB-lite"/>
    </source>
</evidence>
<protein>
    <submittedName>
        <fullName evidence="2">Uncharacterized protein</fullName>
    </submittedName>
</protein>
<reference evidence="2" key="1">
    <citation type="submission" date="2023-03" db="EMBL/GenBank/DDBJ databases">
        <title>Massive genome expansion in bonnet fungi (Mycena s.s.) driven by repeated elements and novel gene families across ecological guilds.</title>
        <authorList>
            <consortium name="Lawrence Berkeley National Laboratory"/>
            <person name="Harder C.B."/>
            <person name="Miyauchi S."/>
            <person name="Viragh M."/>
            <person name="Kuo A."/>
            <person name="Thoen E."/>
            <person name="Andreopoulos B."/>
            <person name="Lu D."/>
            <person name="Skrede I."/>
            <person name="Drula E."/>
            <person name="Henrissat B."/>
            <person name="Morin E."/>
            <person name="Kohler A."/>
            <person name="Barry K."/>
            <person name="LaButti K."/>
            <person name="Morin E."/>
            <person name="Salamov A."/>
            <person name="Lipzen A."/>
            <person name="Mereny Z."/>
            <person name="Hegedus B."/>
            <person name="Baldrian P."/>
            <person name="Stursova M."/>
            <person name="Weitz H."/>
            <person name="Taylor A."/>
            <person name="Grigoriev I.V."/>
            <person name="Nagy L.G."/>
            <person name="Martin F."/>
            <person name="Kauserud H."/>
        </authorList>
    </citation>
    <scope>NUCLEOTIDE SEQUENCE</scope>
    <source>
        <strain evidence="2">CBHHK002</strain>
    </source>
</reference>
<evidence type="ECO:0000313" key="3">
    <source>
        <dbReference type="Proteomes" id="UP001218218"/>
    </source>
</evidence>
<dbReference type="AlphaFoldDB" id="A0AAD7A8T1"/>
<dbReference type="Proteomes" id="UP001218218">
    <property type="component" value="Unassembled WGS sequence"/>
</dbReference>
<name>A0AAD7A8T1_9AGAR</name>
<feature type="region of interest" description="Disordered" evidence="1">
    <location>
        <begin position="190"/>
        <end position="223"/>
    </location>
</feature>
<comment type="caution">
    <text evidence="2">The sequence shown here is derived from an EMBL/GenBank/DDBJ whole genome shotgun (WGS) entry which is preliminary data.</text>
</comment>
<accession>A0AAD7A8T1</accession>
<organism evidence="2 3">
    <name type="scientific">Mycena albidolilacea</name>
    <dbReference type="NCBI Taxonomy" id="1033008"/>
    <lineage>
        <taxon>Eukaryota</taxon>
        <taxon>Fungi</taxon>
        <taxon>Dikarya</taxon>
        <taxon>Basidiomycota</taxon>
        <taxon>Agaricomycotina</taxon>
        <taxon>Agaricomycetes</taxon>
        <taxon>Agaricomycetidae</taxon>
        <taxon>Agaricales</taxon>
        <taxon>Marasmiineae</taxon>
        <taxon>Mycenaceae</taxon>
        <taxon>Mycena</taxon>
    </lineage>
</organism>
<evidence type="ECO:0000313" key="2">
    <source>
        <dbReference type="EMBL" id="KAJ7352268.1"/>
    </source>
</evidence>
<feature type="region of interest" description="Disordered" evidence="1">
    <location>
        <begin position="41"/>
        <end position="159"/>
    </location>
</feature>
<feature type="compositionally biased region" description="Basic residues" evidence="1">
    <location>
        <begin position="58"/>
        <end position="71"/>
    </location>
</feature>
<proteinExistence type="predicted"/>
<keyword evidence="3" id="KW-1185">Reference proteome</keyword>
<sequence length="223" mass="23528">MVMEDTGGTYGPGWSTAAVDFLDELYARDAEKTAAAEKLRVRLDEQNGATGASSGGKGKGKTPYHRKSRSRKILDLDVWEEGDSGIDADGLPPEIKYTSVAGVSGSSDADGIPTRPPAARRPDKRPWLLTPSDSESRTESGSAPPPPSAHLNAFEHATTAAPWQALAGAPAHPAAPPLQGREFARFAAATSESIKDTGPVSSRLGANGRRRQILRHNVHQGGD</sequence>
<feature type="compositionally biased region" description="Basic residues" evidence="1">
    <location>
        <begin position="208"/>
        <end position="223"/>
    </location>
</feature>